<keyword evidence="6" id="KW-1185">Reference proteome</keyword>
<dbReference type="PANTHER" id="PTHR12215:SF10">
    <property type="entry name" value="L-AMINOADIPATE-SEMIALDEHYDE DEHYDROGENASE-PHOSPHOPANTETHEINYL TRANSFERASE"/>
    <property type="match status" value="1"/>
</dbReference>
<feature type="domain" description="4'-phosphopantetheinyl transferase N-terminal" evidence="4">
    <location>
        <begin position="15"/>
        <end position="114"/>
    </location>
</feature>
<evidence type="ECO:0000259" key="4">
    <source>
        <dbReference type="Pfam" id="PF22624"/>
    </source>
</evidence>
<dbReference type="FunFam" id="3.90.470.20:FF:000003">
    <property type="entry name" value="L-aminoadipate-semialdehyde dehydrogenase-phosphopantetheinyl transferase"/>
    <property type="match status" value="1"/>
</dbReference>
<comment type="caution">
    <text evidence="5">The sequence shown here is derived from an EMBL/GenBank/DDBJ whole genome shotgun (WGS) entry which is preliminary data.</text>
</comment>
<evidence type="ECO:0000259" key="3">
    <source>
        <dbReference type="Pfam" id="PF01648"/>
    </source>
</evidence>
<accession>A0ABD2ZRT8</accession>
<dbReference type="InterPro" id="IPR008278">
    <property type="entry name" value="4-PPantetheinyl_Trfase_dom"/>
</dbReference>
<dbReference type="PANTHER" id="PTHR12215">
    <property type="entry name" value="PHOSPHOPANTETHEINE TRANSFERASE"/>
    <property type="match status" value="1"/>
</dbReference>
<evidence type="ECO:0000313" key="5">
    <source>
        <dbReference type="EMBL" id="KAL3520890.1"/>
    </source>
</evidence>
<sequence length="286" mass="33164">MELEKGVQRWVVDISKWNPSPDYFSSVMSFLPQHEHSSITMFVKMEDRKRALVSRLLQYALVHQVLGIPFDEIIIRRTDEGKPYLEYVNKTCALPNFNFNTSHDGNFVAIASEPVCLVGLDIVNYSIPVKESVEEFIQNFSSYFSSLEWTDITKSDSPYDKLNRFYRYWCLKEAFVKATGVGMGKRLDNVEFHHSCWNDIFVTVDGKEFKNWRFWLLELGENHLVSIARGHPATATTSYKRTLKQTEFGEKEYRLGLNLPSVDFIFRMVEDLLPVSVLAGHYSTDI</sequence>
<dbReference type="InterPro" id="IPR050559">
    <property type="entry name" value="P-Pant_transferase_sf"/>
</dbReference>
<dbReference type="EC" id="2.7.8.7" evidence="1"/>
<dbReference type="Proteomes" id="UP001630127">
    <property type="component" value="Unassembled WGS sequence"/>
</dbReference>
<dbReference type="InterPro" id="IPR037143">
    <property type="entry name" value="4-PPantetheinyl_Trfase_dom_sf"/>
</dbReference>
<name>A0ABD2ZRT8_9GENT</name>
<dbReference type="AlphaFoldDB" id="A0ABD2ZRT8"/>
<dbReference type="EMBL" id="JBJUIK010000008">
    <property type="protein sequence ID" value="KAL3520890.1"/>
    <property type="molecule type" value="Genomic_DNA"/>
</dbReference>
<protein>
    <recommendedName>
        <fullName evidence="1">holo-[acyl-carrier-protein] synthase</fullName>
        <ecNumber evidence="1">2.7.8.7</ecNumber>
    </recommendedName>
</protein>
<dbReference type="SUPFAM" id="SSF56214">
    <property type="entry name" value="4'-phosphopantetheinyl transferase"/>
    <property type="match status" value="2"/>
</dbReference>
<reference evidence="5 6" key="1">
    <citation type="submission" date="2024-11" db="EMBL/GenBank/DDBJ databases">
        <title>A near-complete genome assembly of Cinchona calisaya.</title>
        <authorList>
            <person name="Lian D.C."/>
            <person name="Zhao X.W."/>
            <person name="Wei L."/>
        </authorList>
    </citation>
    <scope>NUCLEOTIDE SEQUENCE [LARGE SCALE GENOMIC DNA]</scope>
    <source>
        <tissue evidence="5">Nenye</tissue>
    </source>
</reference>
<dbReference type="InterPro" id="IPR055066">
    <property type="entry name" value="AASDHPPT_N"/>
</dbReference>
<organism evidence="5 6">
    <name type="scientific">Cinchona calisaya</name>
    <dbReference type="NCBI Taxonomy" id="153742"/>
    <lineage>
        <taxon>Eukaryota</taxon>
        <taxon>Viridiplantae</taxon>
        <taxon>Streptophyta</taxon>
        <taxon>Embryophyta</taxon>
        <taxon>Tracheophyta</taxon>
        <taxon>Spermatophyta</taxon>
        <taxon>Magnoliopsida</taxon>
        <taxon>eudicotyledons</taxon>
        <taxon>Gunneridae</taxon>
        <taxon>Pentapetalae</taxon>
        <taxon>asterids</taxon>
        <taxon>lamiids</taxon>
        <taxon>Gentianales</taxon>
        <taxon>Rubiaceae</taxon>
        <taxon>Cinchonoideae</taxon>
        <taxon>Cinchoneae</taxon>
        <taxon>Cinchona</taxon>
    </lineage>
</organism>
<dbReference type="FunFam" id="3.90.470.20:FF:000013">
    <property type="entry name" value="L-aminoadipate-semialdehyde dehydrogenase-phosphopantetheinyl transferase"/>
    <property type="match status" value="1"/>
</dbReference>
<feature type="domain" description="4'-phosphopantetheinyl transferase" evidence="3">
    <location>
        <begin position="118"/>
        <end position="227"/>
    </location>
</feature>
<evidence type="ECO:0000313" key="6">
    <source>
        <dbReference type="Proteomes" id="UP001630127"/>
    </source>
</evidence>
<evidence type="ECO:0000256" key="1">
    <source>
        <dbReference type="ARBA" id="ARBA00013172"/>
    </source>
</evidence>
<dbReference type="Pfam" id="PF22624">
    <property type="entry name" value="AASDHPPT_N"/>
    <property type="match status" value="1"/>
</dbReference>
<dbReference type="GO" id="GO:0008897">
    <property type="term" value="F:holo-[acyl-carrier-protein] synthase activity"/>
    <property type="evidence" value="ECO:0007669"/>
    <property type="project" value="UniProtKB-EC"/>
</dbReference>
<dbReference type="Pfam" id="PF01648">
    <property type="entry name" value="ACPS"/>
    <property type="match status" value="1"/>
</dbReference>
<keyword evidence="2" id="KW-0808">Transferase</keyword>
<evidence type="ECO:0000256" key="2">
    <source>
        <dbReference type="ARBA" id="ARBA00022679"/>
    </source>
</evidence>
<dbReference type="Gene3D" id="3.90.470.20">
    <property type="entry name" value="4'-phosphopantetheinyl transferase domain"/>
    <property type="match status" value="2"/>
</dbReference>
<proteinExistence type="predicted"/>
<gene>
    <name evidence="5" type="ORF">ACH5RR_019039</name>
</gene>